<evidence type="ECO:0000313" key="5">
    <source>
        <dbReference type="Proteomes" id="UP001338125"/>
    </source>
</evidence>
<proteinExistence type="predicted"/>
<reference evidence="4 5" key="1">
    <citation type="submission" date="2024-01" db="EMBL/GenBank/DDBJ databases">
        <title>Complete genome of Cladobotryum mycophilum ATHUM6906.</title>
        <authorList>
            <person name="Christinaki A.C."/>
            <person name="Myridakis A.I."/>
            <person name="Kouvelis V.N."/>
        </authorList>
    </citation>
    <scope>NUCLEOTIDE SEQUENCE [LARGE SCALE GENOMIC DNA]</scope>
    <source>
        <strain evidence="4 5">ATHUM6906</strain>
    </source>
</reference>
<accession>A0ABR0S740</accession>
<organism evidence="4 5">
    <name type="scientific">Cladobotryum mycophilum</name>
    <dbReference type="NCBI Taxonomy" id="491253"/>
    <lineage>
        <taxon>Eukaryota</taxon>
        <taxon>Fungi</taxon>
        <taxon>Dikarya</taxon>
        <taxon>Ascomycota</taxon>
        <taxon>Pezizomycotina</taxon>
        <taxon>Sordariomycetes</taxon>
        <taxon>Hypocreomycetidae</taxon>
        <taxon>Hypocreales</taxon>
        <taxon>Hypocreaceae</taxon>
        <taxon>Cladobotryum</taxon>
    </lineage>
</organism>
<dbReference type="InterPro" id="IPR057559">
    <property type="entry name" value="SAM_6"/>
</dbReference>
<gene>
    <name evidence="4" type="ORF">PT974_12107</name>
</gene>
<keyword evidence="5" id="KW-1185">Reference proteome</keyword>
<dbReference type="EMBL" id="JAVFKD010000016">
    <property type="protein sequence ID" value="KAK5987971.1"/>
    <property type="molecule type" value="Genomic_DNA"/>
</dbReference>
<feature type="compositionally biased region" description="Polar residues" evidence="1">
    <location>
        <begin position="602"/>
        <end position="611"/>
    </location>
</feature>
<sequence>MITTSSGLIEHAETADEYGRREKCLRNHRRRPFCFEACIPYLQDAIQPTGKDRLVDQPGLRVFTPPQPNVILDSFDFRDAVVERFMALPQDPSLMNPPLIAGLDIYKDLLIPVESLDLGSNHEFDTRQYSKEVSAKRFSNPFDQWLPLSSVIVERDEGLPFPSHSSRLQSLLQREVDRERPISPNGASALEEEVHLSTWSTELEQHLYNSTKPKPAHRAYPESITPPISPISEDGLPFVPSNDGNIIDLTSEPNSPITEQARILQNNLERGCFDSEPAAPIFPISSPSQGLPDILRSSYQNLQDMRLDVPVVLTNSDALCDENVMANVCPRLANDEHLIDPPNGEESSYFEEAFSAIMNDRASYVDNLADQERLNPSDSISRISVPILNFDIPPPEWSTRCSTAKSHLCWLRDSLGSAFCIPIIPKDTKSEMGLKWTPVPPKSGRTVGTEELPCFMESARDLLEDVVPTWGNTSFLSIRQHMAILELAHDEEIEHPTQLSDDETQSSSSPRPTNQKELITDQTDSMQEGKSHYFPSQDWSTLIRSVKKRPIDIETSLLPRSMDTSATSSLIAGFMQLRGKKPRVNSPASTPSRKITVTTLPQARNHSSTVVKEQASPREVETPKVPAIAPKLELPAEKGTFIISLSLGRSIIAHLETMWPSGNLIDMDYSLYNTMAWSPNTGQQREVISILSYEADVSLSSSAGIVVTNLLRVRQRALPGSKAQAPLRERIAKVSQKYETLIVLVSETNPAGEFMASLNSSDAAAYADFVRFTTALDTDVNVCFVPGAEHTLAKWILSLMCQYSHQAVPLKRFLSIEESSWDLLLRRAGMNVTAAKVISVLLFEEFGPSGLAKFLISTIQERVDRYAALLGGERVMCRISERLDRKWS</sequence>
<feature type="domain" description="DUF7102" evidence="2">
    <location>
        <begin position="640"/>
        <end position="806"/>
    </location>
</feature>
<protein>
    <submittedName>
        <fullName evidence="4">Uncharacterized protein</fullName>
    </submittedName>
</protein>
<evidence type="ECO:0000256" key="1">
    <source>
        <dbReference type="SAM" id="MobiDB-lite"/>
    </source>
</evidence>
<evidence type="ECO:0000313" key="4">
    <source>
        <dbReference type="EMBL" id="KAK5987971.1"/>
    </source>
</evidence>
<dbReference type="InterPro" id="IPR055528">
    <property type="entry name" value="DUF7102"/>
</dbReference>
<feature type="domain" description="SAM-like" evidence="3">
    <location>
        <begin position="817"/>
        <end position="882"/>
    </location>
</feature>
<feature type="region of interest" description="Disordered" evidence="1">
    <location>
        <begin position="602"/>
        <end position="622"/>
    </location>
</feature>
<evidence type="ECO:0000259" key="3">
    <source>
        <dbReference type="Pfam" id="PF23395"/>
    </source>
</evidence>
<name>A0ABR0S740_9HYPO</name>
<dbReference type="Proteomes" id="UP001338125">
    <property type="component" value="Unassembled WGS sequence"/>
</dbReference>
<evidence type="ECO:0000259" key="2">
    <source>
        <dbReference type="Pfam" id="PF23394"/>
    </source>
</evidence>
<dbReference type="Pfam" id="PF23395">
    <property type="entry name" value="SAM_6"/>
    <property type="match status" value="1"/>
</dbReference>
<dbReference type="Pfam" id="PF23394">
    <property type="entry name" value="DUF7102"/>
    <property type="match status" value="1"/>
</dbReference>
<feature type="compositionally biased region" description="Polar residues" evidence="1">
    <location>
        <begin position="505"/>
        <end position="516"/>
    </location>
</feature>
<feature type="region of interest" description="Disordered" evidence="1">
    <location>
        <begin position="496"/>
        <end position="516"/>
    </location>
</feature>
<comment type="caution">
    <text evidence="4">The sequence shown here is derived from an EMBL/GenBank/DDBJ whole genome shotgun (WGS) entry which is preliminary data.</text>
</comment>